<accession>A0A378K0I1</accession>
<dbReference type="SUPFAM" id="SSF52833">
    <property type="entry name" value="Thioredoxin-like"/>
    <property type="match status" value="1"/>
</dbReference>
<evidence type="ECO:0000256" key="6">
    <source>
        <dbReference type="SAM" id="Phobius"/>
    </source>
</evidence>
<evidence type="ECO:0000256" key="7">
    <source>
        <dbReference type="SAM" id="SignalP"/>
    </source>
</evidence>
<dbReference type="Pfam" id="PF11412">
    <property type="entry name" value="DsbD_N"/>
    <property type="match status" value="1"/>
</dbReference>
<feature type="chain" id="PRO_5016895994" evidence="7">
    <location>
        <begin position="28"/>
        <end position="698"/>
    </location>
</feature>
<name>A0A378K0I1_9GAMM</name>
<feature type="signal peptide" evidence="7">
    <location>
        <begin position="1"/>
        <end position="27"/>
    </location>
</feature>
<evidence type="ECO:0000313" key="12">
    <source>
        <dbReference type="Proteomes" id="UP000054985"/>
    </source>
</evidence>
<dbReference type="Pfam" id="PF13899">
    <property type="entry name" value="Thioredoxin_7"/>
    <property type="match status" value="1"/>
</dbReference>
<reference evidence="11 13" key="2">
    <citation type="submission" date="2018-06" db="EMBL/GenBank/DDBJ databases">
        <authorList>
            <consortium name="Pathogen Informatics"/>
            <person name="Doyle S."/>
        </authorList>
    </citation>
    <scope>NUCLEOTIDE SEQUENCE [LARGE SCALE GENOMIC DNA]</scope>
    <source>
        <strain evidence="11 13">NCTC12239</strain>
    </source>
</reference>
<dbReference type="InterPro" id="IPR003834">
    <property type="entry name" value="Cyt_c_assmbl_TM_dom"/>
</dbReference>
<organism evidence="11 13">
    <name type="scientific">Legionella moravica</name>
    <dbReference type="NCBI Taxonomy" id="39962"/>
    <lineage>
        <taxon>Bacteria</taxon>
        <taxon>Pseudomonadati</taxon>
        <taxon>Pseudomonadota</taxon>
        <taxon>Gammaproteobacteria</taxon>
        <taxon>Legionellales</taxon>
        <taxon>Legionellaceae</taxon>
        <taxon>Legionella</taxon>
    </lineage>
</organism>
<dbReference type="Pfam" id="PF02683">
    <property type="entry name" value="DsbD_TM"/>
    <property type="match status" value="1"/>
</dbReference>
<keyword evidence="2 6" id="KW-0812">Transmembrane</keyword>
<dbReference type="EC" id="1.8.1.8" evidence="11"/>
<dbReference type="EMBL" id="UGOG01000001">
    <property type="protein sequence ID" value="STX63138.1"/>
    <property type="molecule type" value="Genomic_DNA"/>
</dbReference>
<evidence type="ECO:0000259" key="9">
    <source>
        <dbReference type="Pfam" id="PF11412"/>
    </source>
</evidence>
<dbReference type="InterPro" id="IPR028250">
    <property type="entry name" value="DsbDN"/>
</dbReference>
<evidence type="ECO:0000256" key="5">
    <source>
        <dbReference type="ARBA" id="ARBA00023136"/>
    </source>
</evidence>
<dbReference type="STRING" id="39962.Lmor_0576"/>
<dbReference type="InterPro" id="IPR036249">
    <property type="entry name" value="Thioredoxin-like_sf"/>
</dbReference>
<gene>
    <name evidence="11" type="primary">dsbD_1</name>
    <name evidence="10" type="ORF">Lmor_0576</name>
    <name evidence="11" type="ORF">NCTC12239_02080</name>
</gene>
<protein>
    <submittedName>
        <fullName evidence="11">Thiol:disulfide interchange protein</fullName>
        <ecNumber evidence="11">1.8.1.8</ecNumber>
    </submittedName>
</protein>
<dbReference type="Gene3D" id="3.40.30.10">
    <property type="entry name" value="Glutaredoxin"/>
    <property type="match status" value="1"/>
</dbReference>
<dbReference type="GO" id="GO:0016020">
    <property type="term" value="C:membrane"/>
    <property type="evidence" value="ECO:0007669"/>
    <property type="project" value="UniProtKB-SubCell"/>
</dbReference>
<dbReference type="PANTHER" id="PTHR32234">
    <property type="entry name" value="THIOL:DISULFIDE INTERCHANGE PROTEIN DSBD"/>
    <property type="match status" value="1"/>
</dbReference>
<dbReference type="EMBL" id="LNYN01000013">
    <property type="protein sequence ID" value="KTD37384.1"/>
    <property type="molecule type" value="Genomic_DNA"/>
</dbReference>
<feature type="transmembrane region" description="Helical" evidence="6">
    <location>
        <begin position="428"/>
        <end position="451"/>
    </location>
</feature>
<feature type="transmembrane region" description="Helical" evidence="6">
    <location>
        <begin position="309"/>
        <end position="332"/>
    </location>
</feature>
<keyword evidence="7" id="KW-0732">Signal</keyword>
<feature type="transmembrane region" description="Helical" evidence="6">
    <location>
        <begin position="463"/>
        <end position="486"/>
    </location>
</feature>
<keyword evidence="11" id="KW-0560">Oxidoreductase</keyword>
<dbReference type="CDD" id="cd02953">
    <property type="entry name" value="DsbDgamma"/>
    <property type="match status" value="1"/>
</dbReference>
<evidence type="ECO:0000313" key="11">
    <source>
        <dbReference type="EMBL" id="STX63138.1"/>
    </source>
</evidence>
<feature type="transmembrane region" description="Helical" evidence="6">
    <location>
        <begin position="393"/>
        <end position="416"/>
    </location>
</feature>
<dbReference type="OrthoDB" id="9811036at2"/>
<reference evidence="10 12" key="1">
    <citation type="submission" date="2015-11" db="EMBL/GenBank/DDBJ databases">
        <title>Genomic analysis of 38 Legionella species identifies large and diverse effector repertoires.</title>
        <authorList>
            <person name="Burstein D."/>
            <person name="Amaro F."/>
            <person name="Zusman T."/>
            <person name="Lifshitz Z."/>
            <person name="Cohen O."/>
            <person name="Gilbert J.A."/>
            <person name="Pupko T."/>
            <person name="Shuman H.A."/>
            <person name="Segal G."/>
        </authorList>
    </citation>
    <scope>NUCLEOTIDE SEQUENCE [LARGE SCALE GENOMIC DNA]</scope>
    <source>
        <strain evidence="10 12">ATCC 43877</strain>
    </source>
</reference>
<dbReference type="RefSeq" id="WP_051190712.1">
    <property type="nucleotide sequence ID" value="NZ_CAAAJG010000011.1"/>
</dbReference>
<dbReference type="PANTHER" id="PTHR32234:SF3">
    <property type="entry name" value="SUPPRESSION OF COPPER SENSITIVITY PROTEIN"/>
    <property type="match status" value="1"/>
</dbReference>
<feature type="transmembrane region" description="Helical" evidence="6">
    <location>
        <begin position="506"/>
        <end position="524"/>
    </location>
</feature>
<dbReference type="GO" id="GO:0017004">
    <property type="term" value="P:cytochrome complex assembly"/>
    <property type="evidence" value="ECO:0007669"/>
    <property type="project" value="UniProtKB-KW"/>
</dbReference>
<dbReference type="GO" id="GO:0045454">
    <property type="term" value="P:cell redox homeostasis"/>
    <property type="evidence" value="ECO:0007669"/>
    <property type="project" value="TreeGrafter"/>
</dbReference>
<evidence type="ECO:0000256" key="2">
    <source>
        <dbReference type="ARBA" id="ARBA00022692"/>
    </source>
</evidence>
<dbReference type="Proteomes" id="UP000054985">
    <property type="component" value="Unassembled WGS sequence"/>
</dbReference>
<evidence type="ECO:0000259" key="8">
    <source>
        <dbReference type="Pfam" id="PF02683"/>
    </source>
</evidence>
<feature type="transmembrane region" description="Helical" evidence="6">
    <location>
        <begin position="353"/>
        <end position="373"/>
    </location>
</feature>
<keyword evidence="3" id="KW-0201">Cytochrome c-type biogenesis</keyword>
<evidence type="ECO:0000256" key="3">
    <source>
        <dbReference type="ARBA" id="ARBA00022748"/>
    </source>
</evidence>
<feature type="domain" description="Thiol:disulfide interchange protein DsbD N-terminal" evidence="9">
    <location>
        <begin position="46"/>
        <end position="152"/>
    </location>
</feature>
<keyword evidence="12" id="KW-1185">Reference proteome</keyword>
<dbReference type="Proteomes" id="UP000254040">
    <property type="component" value="Unassembled WGS sequence"/>
</dbReference>
<feature type="domain" description="Cytochrome C biogenesis protein transmembrane" evidence="8">
    <location>
        <begin position="314"/>
        <end position="519"/>
    </location>
</feature>
<evidence type="ECO:0000313" key="10">
    <source>
        <dbReference type="EMBL" id="KTD37384.1"/>
    </source>
</evidence>
<sequence>MYRLVQICCVLFVLLFSSLISSETVYASETPEAHSSLLSNSDSIKQGHDIFVGVQMKLPKGWETFWRTPGEVGYGAKFSWEGSQNLKQAEVWWPWPMRIKSNDFIANVYKNEVMFPIKIVPIDPTKTLTLNLKLDYLLCNPTACVPQQTQLGLILPPGDAALSPNAKLIDKAIEAIPKSGNTDNLAIHDVAVTHQDDASANLKVNVRSAEDLKDAQLFIEGADGLLFNVPKLTQIDKNQGYYTIQVKKNAASESDQTLALLLKQPFQLTLVNNQHAISLSKQVNDSQALSKLNGTNQTEPVTDEQNDSYWLGTIVLFAFLGGLILNLMPCVFPILSLKILTLHSFKNKRMHGVFYTLGVLVFFFIIALVTLLLQNLGSQVGWGFQMQSPFVLILLIFLFALITLNLFGFFDIPFSLSTNLRWQKTHELLYAFGTGVLAAVVTTPCSAPFMATAVGVAISQGSWVAFLIFLSLGFGFALPYLFLCMLPNNKVILPKPGAWMEKLKQFLGFPMLLSVIWLLWVAGFQMSHDSVMMLLVSLCFLLLFFWFLSTVRHGALRWIALLVSFALVMYPLYWINQELTQKHQHIQTYEYSSEKLDDLLKNHQKVFVYATAAWCITCKFNEKIAIDTNEVHSFFNKEQIIVIKADWTNKNDAILKYLQQFDRAGVPLYVYYPKSGNPVVLPQILTPSTIIDQINKNP</sequence>
<keyword evidence="4 6" id="KW-1133">Transmembrane helix</keyword>
<feature type="transmembrane region" description="Helical" evidence="6">
    <location>
        <begin position="530"/>
        <end position="548"/>
    </location>
</feature>
<keyword evidence="5 6" id="KW-0472">Membrane</keyword>
<evidence type="ECO:0000256" key="1">
    <source>
        <dbReference type="ARBA" id="ARBA00004141"/>
    </source>
</evidence>
<dbReference type="AlphaFoldDB" id="A0A378K0I1"/>
<dbReference type="GO" id="GO:0047134">
    <property type="term" value="F:protein-disulfide reductase [NAD(P)H] activity"/>
    <property type="evidence" value="ECO:0007669"/>
    <property type="project" value="UniProtKB-EC"/>
</dbReference>
<proteinExistence type="predicted"/>
<dbReference type="InterPro" id="IPR035671">
    <property type="entry name" value="DsbD_gamma"/>
</dbReference>
<comment type="subcellular location">
    <subcellularLocation>
        <location evidence="1">Membrane</location>
        <topology evidence="1">Multi-pass membrane protein</topology>
    </subcellularLocation>
</comment>
<evidence type="ECO:0000313" key="13">
    <source>
        <dbReference type="Proteomes" id="UP000254040"/>
    </source>
</evidence>
<feature type="transmembrane region" description="Helical" evidence="6">
    <location>
        <begin position="555"/>
        <end position="575"/>
    </location>
</feature>
<evidence type="ECO:0000256" key="4">
    <source>
        <dbReference type="ARBA" id="ARBA00022989"/>
    </source>
</evidence>